<name>A0ABW3DGI2_9ACTN</name>
<evidence type="ECO:0000313" key="2">
    <source>
        <dbReference type="Proteomes" id="UP001597024"/>
    </source>
</evidence>
<proteinExistence type="predicted"/>
<dbReference type="EMBL" id="JBHTHX010000001">
    <property type="protein sequence ID" value="MFD0882985.1"/>
    <property type="molecule type" value="Genomic_DNA"/>
</dbReference>
<sequence length="129" mass="13283">MSGFVAGIIGALILLAGIVVDGGLALGARVRVINEAQEAARSGAQQLDLAAYRRNGRIRLDPARARNAALAYVAATPDTATVKVSGETVTVVVHAVQPSQILGLAGVRSFRVSGRATAVARRGVTGRLR</sequence>
<reference evidence="2" key="1">
    <citation type="journal article" date="2019" name="Int. J. Syst. Evol. Microbiol.">
        <title>The Global Catalogue of Microorganisms (GCM) 10K type strain sequencing project: providing services to taxonomists for standard genome sequencing and annotation.</title>
        <authorList>
            <consortium name="The Broad Institute Genomics Platform"/>
            <consortium name="The Broad Institute Genome Sequencing Center for Infectious Disease"/>
            <person name="Wu L."/>
            <person name="Ma J."/>
        </authorList>
    </citation>
    <scope>NUCLEOTIDE SEQUENCE [LARGE SCALE GENOMIC DNA]</scope>
    <source>
        <strain evidence="2">CCUG 62974</strain>
    </source>
</reference>
<accession>A0ABW3DGI2</accession>
<dbReference type="Proteomes" id="UP001597024">
    <property type="component" value="Unassembled WGS sequence"/>
</dbReference>
<organism evidence="1 2">
    <name type="scientific">Streptosporangium algeriense</name>
    <dbReference type="NCBI Taxonomy" id="1682748"/>
    <lineage>
        <taxon>Bacteria</taxon>
        <taxon>Bacillati</taxon>
        <taxon>Actinomycetota</taxon>
        <taxon>Actinomycetes</taxon>
        <taxon>Streptosporangiales</taxon>
        <taxon>Streptosporangiaceae</taxon>
        <taxon>Streptosporangium</taxon>
    </lineage>
</organism>
<evidence type="ECO:0000313" key="1">
    <source>
        <dbReference type="EMBL" id="MFD0882985.1"/>
    </source>
</evidence>
<comment type="caution">
    <text evidence="1">The sequence shown here is derived from an EMBL/GenBank/DDBJ whole genome shotgun (WGS) entry which is preliminary data.</text>
</comment>
<keyword evidence="2" id="KW-1185">Reference proteome</keyword>
<protein>
    <recommendedName>
        <fullName evidence="3">Flp pilus-assembly TadG-like N-terminal domain-containing protein</fullName>
    </recommendedName>
</protein>
<gene>
    <name evidence="1" type="ORF">ACFQ08_00170</name>
</gene>
<evidence type="ECO:0008006" key="3">
    <source>
        <dbReference type="Google" id="ProtNLM"/>
    </source>
</evidence>